<evidence type="ECO:0000256" key="5">
    <source>
        <dbReference type="ARBA" id="ARBA00022833"/>
    </source>
</evidence>
<keyword evidence="13" id="KW-0812">Transmembrane</keyword>
<keyword evidence="13" id="KW-1133">Transmembrane helix</keyword>
<dbReference type="Proteomes" id="UP000509510">
    <property type="component" value="Chromosome I"/>
</dbReference>
<dbReference type="SUPFAM" id="SSF48264">
    <property type="entry name" value="Cytochrome P450"/>
    <property type="match status" value="1"/>
</dbReference>
<dbReference type="Pfam" id="PF04082">
    <property type="entry name" value="Fungal_trans"/>
    <property type="match status" value="1"/>
</dbReference>
<feature type="region of interest" description="Disordered" evidence="12">
    <location>
        <begin position="677"/>
        <end position="711"/>
    </location>
</feature>
<dbReference type="PROSITE" id="PS00028">
    <property type="entry name" value="ZINC_FINGER_C2H2_1"/>
    <property type="match status" value="2"/>
</dbReference>
<feature type="compositionally biased region" description="Basic and acidic residues" evidence="12">
    <location>
        <begin position="746"/>
        <end position="755"/>
    </location>
</feature>
<dbReference type="Pfam" id="PF00067">
    <property type="entry name" value="p450"/>
    <property type="match status" value="1"/>
</dbReference>
<dbReference type="EMBL" id="CP055898">
    <property type="protein sequence ID" value="QKX53816.1"/>
    <property type="molecule type" value="Genomic_DNA"/>
</dbReference>
<evidence type="ECO:0000256" key="11">
    <source>
        <dbReference type="PROSITE-ProRule" id="PRU00042"/>
    </source>
</evidence>
<dbReference type="Pfam" id="PF00096">
    <property type="entry name" value="zf-C2H2"/>
    <property type="match status" value="2"/>
</dbReference>
<keyword evidence="6" id="KW-0560">Oxidoreductase</keyword>
<dbReference type="InterPro" id="IPR007219">
    <property type="entry name" value="XnlR_reg_dom"/>
</dbReference>
<dbReference type="GO" id="GO:0005506">
    <property type="term" value="F:iron ion binding"/>
    <property type="evidence" value="ECO:0007669"/>
    <property type="project" value="InterPro"/>
</dbReference>
<keyword evidence="8" id="KW-0503">Monooxygenase</keyword>
<dbReference type="InterPro" id="IPR036396">
    <property type="entry name" value="Cyt_P450_sf"/>
</dbReference>
<dbReference type="CDD" id="cd11065">
    <property type="entry name" value="CYP64-like"/>
    <property type="match status" value="1"/>
</dbReference>
<dbReference type="GO" id="GO:0016705">
    <property type="term" value="F:oxidoreductase activity, acting on paired donors, with incorporation or reduction of molecular oxygen"/>
    <property type="evidence" value="ECO:0007669"/>
    <property type="project" value="InterPro"/>
</dbReference>
<dbReference type="InterPro" id="IPR001128">
    <property type="entry name" value="Cyt_P450"/>
</dbReference>
<dbReference type="PANTHER" id="PTHR46300:SF2">
    <property type="entry name" value="CYTOCHROME P450 MONOOXYGENASE ALNH-RELATED"/>
    <property type="match status" value="1"/>
</dbReference>
<protein>
    <recommendedName>
        <fullName evidence="14">C2H2-type domain-containing protein</fullName>
    </recommendedName>
</protein>
<dbReference type="CDD" id="cd12148">
    <property type="entry name" value="fungal_TF_MHR"/>
    <property type="match status" value="1"/>
</dbReference>
<evidence type="ECO:0000256" key="8">
    <source>
        <dbReference type="ARBA" id="ARBA00023033"/>
    </source>
</evidence>
<dbReference type="GO" id="GO:0004497">
    <property type="term" value="F:monooxygenase activity"/>
    <property type="evidence" value="ECO:0007669"/>
    <property type="project" value="UniProtKB-KW"/>
</dbReference>
<dbReference type="KEGG" id="trg:TRUGW13939_00896"/>
<dbReference type="Gene3D" id="3.30.160.60">
    <property type="entry name" value="Classic Zinc Finger"/>
    <property type="match status" value="2"/>
</dbReference>
<feature type="domain" description="C2H2-type" evidence="14">
    <location>
        <begin position="598"/>
        <end position="625"/>
    </location>
</feature>
<comment type="cofactor">
    <cofactor evidence="1 10">
        <name>heme</name>
        <dbReference type="ChEBI" id="CHEBI:30413"/>
    </cofactor>
</comment>
<evidence type="ECO:0000313" key="15">
    <source>
        <dbReference type="EMBL" id="QKX53816.1"/>
    </source>
</evidence>
<gene>
    <name evidence="15" type="ORF">TRUGW13939_00896</name>
</gene>
<dbReference type="GeneID" id="55988409"/>
<organism evidence="15 16">
    <name type="scientific">Talaromyces rugulosus</name>
    <name type="common">Penicillium rugulosum</name>
    <dbReference type="NCBI Taxonomy" id="121627"/>
    <lineage>
        <taxon>Eukaryota</taxon>
        <taxon>Fungi</taxon>
        <taxon>Dikarya</taxon>
        <taxon>Ascomycota</taxon>
        <taxon>Pezizomycotina</taxon>
        <taxon>Eurotiomycetes</taxon>
        <taxon>Eurotiomycetidae</taxon>
        <taxon>Eurotiales</taxon>
        <taxon>Trichocomaceae</taxon>
        <taxon>Talaromyces</taxon>
        <taxon>Talaromyces sect. Islandici</taxon>
    </lineage>
</organism>
<dbReference type="InterPro" id="IPR013087">
    <property type="entry name" value="Znf_C2H2_type"/>
</dbReference>
<dbReference type="InterPro" id="IPR002401">
    <property type="entry name" value="Cyt_P450_E_grp-I"/>
</dbReference>
<evidence type="ECO:0000259" key="14">
    <source>
        <dbReference type="PROSITE" id="PS50157"/>
    </source>
</evidence>
<evidence type="ECO:0000256" key="7">
    <source>
        <dbReference type="ARBA" id="ARBA00023004"/>
    </source>
</evidence>
<feature type="compositionally biased region" description="Polar residues" evidence="12">
    <location>
        <begin position="756"/>
        <end position="767"/>
    </location>
</feature>
<evidence type="ECO:0000313" key="16">
    <source>
        <dbReference type="Proteomes" id="UP000509510"/>
    </source>
</evidence>
<feature type="domain" description="C2H2-type" evidence="14">
    <location>
        <begin position="626"/>
        <end position="654"/>
    </location>
</feature>
<evidence type="ECO:0000256" key="6">
    <source>
        <dbReference type="ARBA" id="ARBA00023002"/>
    </source>
</evidence>
<feature type="compositionally biased region" description="Polar residues" evidence="12">
    <location>
        <begin position="689"/>
        <end position="705"/>
    </location>
</feature>
<dbReference type="GO" id="GO:0008270">
    <property type="term" value="F:zinc ion binding"/>
    <property type="evidence" value="ECO:0007669"/>
    <property type="project" value="UniProtKB-KW"/>
</dbReference>
<dbReference type="GO" id="GO:0006351">
    <property type="term" value="P:DNA-templated transcription"/>
    <property type="evidence" value="ECO:0007669"/>
    <property type="project" value="InterPro"/>
</dbReference>
<comment type="similarity">
    <text evidence="2">Belongs to the cytochrome P450 family.</text>
</comment>
<evidence type="ECO:0000256" key="13">
    <source>
        <dbReference type="SAM" id="Phobius"/>
    </source>
</evidence>
<dbReference type="Gene3D" id="1.10.630.10">
    <property type="entry name" value="Cytochrome P450"/>
    <property type="match status" value="1"/>
</dbReference>
<dbReference type="FunFam" id="3.30.160.60:FF:002343">
    <property type="entry name" value="Zinc finger protein 33A"/>
    <property type="match status" value="1"/>
</dbReference>
<dbReference type="RefSeq" id="XP_035339995.1">
    <property type="nucleotide sequence ID" value="XM_035484102.1"/>
</dbReference>
<dbReference type="GO" id="GO:0003677">
    <property type="term" value="F:DNA binding"/>
    <property type="evidence" value="ECO:0007669"/>
    <property type="project" value="InterPro"/>
</dbReference>
<dbReference type="PROSITE" id="PS50157">
    <property type="entry name" value="ZINC_FINGER_C2H2_2"/>
    <property type="match status" value="2"/>
</dbReference>
<keyword evidence="16" id="KW-1185">Reference proteome</keyword>
<dbReference type="InterPro" id="IPR050364">
    <property type="entry name" value="Cytochrome_P450_fung"/>
</dbReference>
<accession>A0A7H8QIT7</accession>
<feature type="transmembrane region" description="Helical" evidence="13">
    <location>
        <begin position="21"/>
        <end position="43"/>
    </location>
</feature>
<keyword evidence="13" id="KW-0472">Membrane</keyword>
<evidence type="ECO:0000256" key="12">
    <source>
        <dbReference type="SAM" id="MobiDB-lite"/>
    </source>
</evidence>
<dbReference type="GO" id="GO:0020037">
    <property type="term" value="F:heme binding"/>
    <property type="evidence" value="ECO:0007669"/>
    <property type="project" value="InterPro"/>
</dbReference>
<name>A0A7H8QIT7_TALRU</name>
<dbReference type="PRINTS" id="PR00463">
    <property type="entry name" value="EP450I"/>
</dbReference>
<feature type="binding site" description="axial binding residue" evidence="10">
    <location>
        <position position="463"/>
    </location>
    <ligand>
        <name>heme</name>
        <dbReference type="ChEBI" id="CHEBI:30413"/>
    </ligand>
    <ligandPart>
        <name>Fe</name>
        <dbReference type="ChEBI" id="CHEBI:18248"/>
    </ligandPart>
</feature>
<dbReference type="OrthoDB" id="10018191at2759"/>
<evidence type="ECO:0000256" key="3">
    <source>
        <dbReference type="ARBA" id="ARBA00022723"/>
    </source>
</evidence>
<keyword evidence="4 11" id="KW-0863">Zinc-finger</keyword>
<dbReference type="PRINTS" id="PR00385">
    <property type="entry name" value="P450"/>
</dbReference>
<dbReference type="SUPFAM" id="SSF57667">
    <property type="entry name" value="beta-beta-alpha zinc fingers"/>
    <property type="match status" value="1"/>
</dbReference>
<keyword evidence="5" id="KW-0862">Zinc</keyword>
<feature type="transmembrane region" description="Helical" evidence="13">
    <location>
        <begin position="1309"/>
        <end position="1330"/>
    </location>
</feature>
<evidence type="ECO:0000256" key="2">
    <source>
        <dbReference type="ARBA" id="ARBA00010617"/>
    </source>
</evidence>
<feature type="region of interest" description="Disordered" evidence="12">
    <location>
        <begin position="743"/>
        <end position="775"/>
    </location>
</feature>
<keyword evidence="7 10" id="KW-0408">Iron</keyword>
<evidence type="ECO:0000256" key="4">
    <source>
        <dbReference type="ARBA" id="ARBA00022771"/>
    </source>
</evidence>
<reference evidence="16" key="1">
    <citation type="submission" date="2020-06" db="EMBL/GenBank/DDBJ databases">
        <title>A chromosome-scale genome assembly of Talaromyces rugulosus W13939.</title>
        <authorList>
            <person name="Wang B."/>
            <person name="Guo L."/>
            <person name="Ye K."/>
            <person name="Wang L."/>
        </authorList>
    </citation>
    <scope>NUCLEOTIDE SEQUENCE [LARGE SCALE GENOMIC DNA]</scope>
    <source>
        <strain evidence="16">W13939</strain>
    </source>
</reference>
<feature type="compositionally biased region" description="Basic and acidic residues" evidence="12">
    <location>
        <begin position="679"/>
        <end position="688"/>
    </location>
</feature>
<dbReference type="SMART" id="SM00355">
    <property type="entry name" value="ZnF_C2H2"/>
    <property type="match status" value="2"/>
</dbReference>
<evidence type="ECO:0000256" key="1">
    <source>
        <dbReference type="ARBA" id="ARBA00001971"/>
    </source>
</evidence>
<dbReference type="PANTHER" id="PTHR46300">
    <property type="entry name" value="P450, PUTATIVE (EUROFUNG)-RELATED-RELATED"/>
    <property type="match status" value="1"/>
</dbReference>
<dbReference type="InterPro" id="IPR036236">
    <property type="entry name" value="Znf_C2H2_sf"/>
</dbReference>
<keyword evidence="10" id="KW-0349">Heme</keyword>
<evidence type="ECO:0000256" key="10">
    <source>
        <dbReference type="PIRSR" id="PIRSR602401-1"/>
    </source>
</evidence>
<evidence type="ECO:0000256" key="9">
    <source>
        <dbReference type="ARBA" id="ARBA00023242"/>
    </source>
</evidence>
<keyword evidence="9" id="KW-0539">Nucleus</keyword>
<sequence>MVVDKLPSMLPGYGGNLKFGATIGLISIVGIISVYIYLVPTIFTDSRRKSLPPGPRGLPFIGNMLDLADSDLVPEKVQRWFKKYGDVFYTKIGGSDYVWLSSPKAVKELMDKKSGVYSSRPPLPLAQDVASASRRQLFMEYGPQWRGIRKFSHNLLNSQAAVSYQPIQDFESLQLIFDLLQTPDDFYQHNRRYSSSVIMYVTYGYRLPSWQHPLVTKIYSVLDNLTEMTAPGAHAVDSFPSLKYMPQWLLGNWKSFGQRVFEHDSRVYLDLWEDLKKRVDQGTAPNCFCKSFYLNNPEKAGIDNLAAAYTCGGLVEAGSETTATTLNNWLLAMALNPEVVKKAQEELDRVVGLDRLPTWEDERNLPYIRAMIKETFRWRPVNKFGMMHAASEDDWYDGYFIPKGSVVILNWWAIHRNPDLYPNPEKFQPERYLSHTLSAAEYINISDPYARDHFTYGAGRRVCPGVHVAERSLFINVARTLWGFDIQKKKGLNGRLLEPTTCMVRGFLSIPNPFSCEITPRSAHYAELIQRAWKEAESLRSLIHYNRNDGDDSRYRIPTFSPALTSSPHFFCLLSPTPYPVQLHTVYTAMKNHDVAARKCLKCNRVFSKVEHLKRHQRSHTGERPFKCKYCGRSYARSDVLNRHIQHSHSADEEPAAASPQRSPEVDDMLEVAIPQLDVDSHEGDTSVRRSPSNANKNTEPQCLTPQGPIVNDSVNDEWNSTNISDIPGLGIRYSQALPEYAENTHGPESRDDQHLSQPTTIPSSRQPFDPFDPHINPSLNMVQPSVPDEVSLMMPQNVDFSSFLLDGVLLTPQASGEHRLTHLQKDKISNEQFEQVRRLWPTRRRRATLSPSFVCWDDILLHPEDNIFSSTSLKALGSARPTGSPWELTEACRDRLAQTMTRYASASVRQPDNSYSAFPPSYGPFNGEPPPTDILDLYLDMYFGQFQVHLPFVHPGTFKARDTPSILLFPMCLVGMMILNREASRRFIADYLPGAIRHCRTELTSQSLRHCPGPEVLTVLGSACLVLFIAASTAEMAFEEQRQALYEEALSLSYKRGLFGTCSYNSSLIEAVGDNDITWKAWSRIQSAQRLTACLILTDVYSAHMLGTSPILSPAELHIPLMCNDELYNAHTSRKWKFLIEPGDPWSEASSMVLNIHNLPGGLTGIGLQTALAVIWLHIVRSHRQLDSQMHFEPGSQTPSYATLSREKTVNNTDLQLGYCLVSAFHVYEPELKAGNTNSLILWHFQCLQLTADLGIIEDAAGRNGPEAAKIAVEGLRPWAASPGARRACLHAAQMFVIISHHRKSDGVMLHTEMALFNAALVLGFYLFISPTYNADDRRSYNLLEEVDWTQVETLGFYSHLPHAVVSSPACEAAAFIRDGGPVCFSGAEYSDPFGAARRSFMNVGFQLEEVGKWNVQEYCRVLRIISDTLFTSEGQNTVS</sequence>
<proteinExistence type="inferred from homology"/>
<keyword evidence="3 10" id="KW-0479">Metal-binding</keyword>